<dbReference type="EC" id="2.7.7.41" evidence="6 18"/>
<protein>
    <recommendedName>
        <fullName evidence="7 18">Phosphatidate cytidylyltransferase</fullName>
        <ecNumber evidence="6 18">2.7.7.41</ecNumber>
    </recommendedName>
</protein>
<keyword evidence="15 19" id="KW-0472">Membrane</keyword>
<comment type="subcellular location">
    <subcellularLocation>
        <location evidence="2">Cell membrane</location>
        <topology evidence="2">Multi-pass membrane protein</topology>
    </subcellularLocation>
</comment>
<dbReference type="PROSITE" id="PS01315">
    <property type="entry name" value="CDS"/>
    <property type="match status" value="1"/>
</dbReference>
<feature type="transmembrane region" description="Helical" evidence="19">
    <location>
        <begin position="161"/>
        <end position="182"/>
    </location>
</feature>
<dbReference type="Proteomes" id="UP000018922">
    <property type="component" value="Chromosome I"/>
</dbReference>
<comment type="similarity">
    <text evidence="5 18">Belongs to the CDS family.</text>
</comment>
<dbReference type="GO" id="GO:0005886">
    <property type="term" value="C:plasma membrane"/>
    <property type="evidence" value="ECO:0007669"/>
    <property type="project" value="UniProtKB-SubCell"/>
</dbReference>
<dbReference type="PROSITE" id="PS51257">
    <property type="entry name" value="PROKAR_LIPOPROTEIN"/>
    <property type="match status" value="1"/>
</dbReference>
<dbReference type="EMBL" id="HG794546">
    <property type="protein sequence ID" value="CDK98417.1"/>
    <property type="molecule type" value="Genomic_DNA"/>
</dbReference>
<proteinExistence type="inferred from homology"/>
<evidence type="ECO:0000256" key="11">
    <source>
        <dbReference type="ARBA" id="ARBA00022692"/>
    </source>
</evidence>
<keyword evidence="10 18" id="KW-0808">Transferase</keyword>
<feature type="transmembrane region" description="Helical" evidence="19">
    <location>
        <begin position="74"/>
        <end position="90"/>
    </location>
</feature>
<evidence type="ECO:0000313" key="20">
    <source>
        <dbReference type="EMBL" id="CDK98417.1"/>
    </source>
</evidence>
<keyword evidence="14" id="KW-0443">Lipid metabolism</keyword>
<feature type="transmembrane region" description="Helical" evidence="19">
    <location>
        <begin position="237"/>
        <end position="258"/>
    </location>
</feature>
<dbReference type="GO" id="GO:0016024">
    <property type="term" value="P:CDP-diacylglycerol biosynthetic process"/>
    <property type="evidence" value="ECO:0007669"/>
    <property type="project" value="UniProtKB-UniPathway"/>
</dbReference>
<keyword evidence="13 19" id="KW-1133">Transmembrane helix</keyword>
<evidence type="ECO:0000256" key="3">
    <source>
        <dbReference type="ARBA" id="ARBA00005119"/>
    </source>
</evidence>
<evidence type="ECO:0000256" key="5">
    <source>
        <dbReference type="ARBA" id="ARBA00010185"/>
    </source>
</evidence>
<evidence type="ECO:0000256" key="12">
    <source>
        <dbReference type="ARBA" id="ARBA00022695"/>
    </source>
</evidence>
<reference evidence="20 21" key="1">
    <citation type="journal article" date="2014" name="Genome Announc.">
        <title>Complete genome sequence of Magnetospirillum gryphiswaldense MSR-1.</title>
        <authorList>
            <person name="Wang X."/>
            <person name="Wang Q."/>
            <person name="Zhang W."/>
            <person name="Wang Y."/>
            <person name="Li L."/>
            <person name="Wen T."/>
            <person name="Zhang T."/>
            <person name="Zhang Y."/>
            <person name="Xu J."/>
            <person name="Hu J."/>
            <person name="Li S."/>
            <person name="Liu L."/>
            <person name="Liu J."/>
            <person name="Jiang W."/>
            <person name="Tian J."/>
            <person name="Li Y."/>
            <person name="Schuler D."/>
            <person name="Wang L."/>
            <person name="Li J."/>
        </authorList>
    </citation>
    <scope>NUCLEOTIDE SEQUENCE [LARGE SCALE GENOMIC DNA]</scope>
    <source>
        <strain evidence="21">DSM 6361 / JCM 21280 / NBRC 15271 / MSR-1</strain>
    </source>
</reference>
<dbReference type="STRING" id="1430440.MGMSRv2__1202"/>
<name>V6EZ31_MAGGM</name>
<accession>V6EZ31</accession>
<feature type="transmembrane region" description="Helical" evidence="19">
    <location>
        <begin position="188"/>
        <end position="207"/>
    </location>
</feature>
<dbReference type="KEGG" id="mgy:MGMSRv2__1202"/>
<evidence type="ECO:0000256" key="15">
    <source>
        <dbReference type="ARBA" id="ARBA00023136"/>
    </source>
</evidence>
<evidence type="ECO:0000256" key="14">
    <source>
        <dbReference type="ARBA" id="ARBA00023098"/>
    </source>
</evidence>
<keyword evidence="17" id="KW-1208">Phospholipid metabolism</keyword>
<keyword evidence="9" id="KW-0444">Lipid biosynthesis</keyword>
<comment type="catalytic activity">
    <reaction evidence="1 18">
        <text>a 1,2-diacyl-sn-glycero-3-phosphate + CTP + H(+) = a CDP-1,2-diacyl-sn-glycerol + diphosphate</text>
        <dbReference type="Rhea" id="RHEA:16229"/>
        <dbReference type="ChEBI" id="CHEBI:15378"/>
        <dbReference type="ChEBI" id="CHEBI:33019"/>
        <dbReference type="ChEBI" id="CHEBI:37563"/>
        <dbReference type="ChEBI" id="CHEBI:58332"/>
        <dbReference type="ChEBI" id="CHEBI:58608"/>
        <dbReference type="EC" id="2.7.7.41"/>
    </reaction>
</comment>
<dbReference type="HOGENOM" id="CLU_037294_1_1_5"/>
<dbReference type="PANTHER" id="PTHR46382">
    <property type="entry name" value="PHOSPHATIDATE CYTIDYLYLTRANSFERASE"/>
    <property type="match status" value="1"/>
</dbReference>
<evidence type="ECO:0000256" key="7">
    <source>
        <dbReference type="ARBA" id="ARBA00019373"/>
    </source>
</evidence>
<keyword evidence="8" id="KW-1003">Cell membrane</keyword>
<organism evidence="20 21">
    <name type="scientific">Magnetospirillum gryphiswaldense (strain DSM 6361 / JCM 21280 / NBRC 15271 / MSR-1)</name>
    <dbReference type="NCBI Taxonomy" id="431944"/>
    <lineage>
        <taxon>Bacteria</taxon>
        <taxon>Pseudomonadati</taxon>
        <taxon>Pseudomonadota</taxon>
        <taxon>Alphaproteobacteria</taxon>
        <taxon>Rhodospirillales</taxon>
        <taxon>Rhodospirillaceae</taxon>
        <taxon>Magnetospirillum</taxon>
    </lineage>
</organism>
<dbReference type="InterPro" id="IPR000374">
    <property type="entry name" value="PC_trans"/>
</dbReference>
<evidence type="ECO:0000256" key="19">
    <source>
        <dbReference type="SAM" id="Phobius"/>
    </source>
</evidence>
<evidence type="ECO:0000313" key="21">
    <source>
        <dbReference type="Proteomes" id="UP000018922"/>
    </source>
</evidence>
<evidence type="ECO:0000256" key="6">
    <source>
        <dbReference type="ARBA" id="ARBA00012487"/>
    </source>
</evidence>
<evidence type="ECO:0000256" key="2">
    <source>
        <dbReference type="ARBA" id="ARBA00004651"/>
    </source>
</evidence>
<dbReference type="UniPathway" id="UPA00557">
    <property type="reaction ID" value="UER00614"/>
</dbReference>
<evidence type="ECO:0000256" key="4">
    <source>
        <dbReference type="ARBA" id="ARBA00005189"/>
    </source>
</evidence>
<feature type="transmembrane region" description="Helical" evidence="19">
    <location>
        <begin position="97"/>
        <end position="114"/>
    </location>
</feature>
<gene>
    <name evidence="20" type="ordered locus">MGMSRv2__1202</name>
</gene>
<dbReference type="Pfam" id="PF01148">
    <property type="entry name" value="CTP_transf_1"/>
    <property type="match status" value="1"/>
</dbReference>
<dbReference type="PANTHER" id="PTHR46382:SF1">
    <property type="entry name" value="PHOSPHATIDATE CYTIDYLYLTRANSFERASE"/>
    <property type="match status" value="1"/>
</dbReference>
<evidence type="ECO:0000256" key="17">
    <source>
        <dbReference type="ARBA" id="ARBA00023264"/>
    </source>
</evidence>
<evidence type="ECO:0000256" key="13">
    <source>
        <dbReference type="ARBA" id="ARBA00022989"/>
    </source>
</evidence>
<keyword evidence="16" id="KW-0594">Phospholipid biosynthesis</keyword>
<evidence type="ECO:0000256" key="16">
    <source>
        <dbReference type="ARBA" id="ARBA00023209"/>
    </source>
</evidence>
<keyword evidence="21" id="KW-1185">Reference proteome</keyword>
<keyword evidence="11 18" id="KW-0812">Transmembrane</keyword>
<evidence type="ECO:0000256" key="18">
    <source>
        <dbReference type="RuleBase" id="RU003938"/>
    </source>
</evidence>
<feature type="transmembrane region" description="Helical" evidence="19">
    <location>
        <begin position="49"/>
        <end position="68"/>
    </location>
</feature>
<comment type="pathway">
    <text evidence="3 18">Phospholipid metabolism; CDP-diacylglycerol biosynthesis; CDP-diacylglycerol from sn-glycerol 3-phosphate: step 3/3.</text>
</comment>
<keyword evidence="12 18" id="KW-0548">Nucleotidyltransferase</keyword>
<evidence type="ECO:0000256" key="8">
    <source>
        <dbReference type="ARBA" id="ARBA00022475"/>
    </source>
</evidence>
<dbReference type="GO" id="GO:0004605">
    <property type="term" value="F:phosphatidate cytidylyltransferase activity"/>
    <property type="evidence" value="ECO:0007669"/>
    <property type="project" value="UniProtKB-EC"/>
</dbReference>
<comment type="pathway">
    <text evidence="4">Lipid metabolism.</text>
</comment>
<dbReference type="AlphaFoldDB" id="V6EZ31"/>
<feature type="transmembrane region" description="Helical" evidence="19">
    <location>
        <begin position="20"/>
        <end position="42"/>
    </location>
</feature>
<evidence type="ECO:0000256" key="1">
    <source>
        <dbReference type="ARBA" id="ARBA00001698"/>
    </source>
</evidence>
<evidence type="ECO:0000256" key="10">
    <source>
        <dbReference type="ARBA" id="ARBA00022679"/>
    </source>
</evidence>
<evidence type="ECO:0000256" key="9">
    <source>
        <dbReference type="ARBA" id="ARBA00022516"/>
    </source>
</evidence>
<sequence length="259" mass="26502">MLRTRILSALVMAPPALMAVWLGGWAFALLVAVACAIMCWEWHKMTLKGFGPSGWVAALGGAAASLLVLLDPRAALAVAVITALISAFLAGPARVSAGLGALYAALPSIALVWLRQDQAAGLLTVIWLFLLVWGTDIGAYAAGRTIGGPLLMPVVSPKKTWAGLLGGMASAMLAGAGMAWWADLSAPVFIVVASAVLAVVAQAGDLLESWVKRRAGVKDSSNIIPGHGGVLDRVDGLLTAGLAVAIAALVAAKPLLLWS</sequence>
<feature type="transmembrane region" description="Helical" evidence="19">
    <location>
        <begin position="120"/>
        <end position="141"/>
    </location>
</feature>
<dbReference type="eggNOG" id="COG0575">
    <property type="taxonomic scope" value="Bacteria"/>
</dbReference>